<keyword evidence="16" id="KW-1185">Reference proteome</keyword>
<dbReference type="AlphaFoldDB" id="B8KVD7"/>
<evidence type="ECO:0000313" key="15">
    <source>
        <dbReference type="EMBL" id="EED35212.1"/>
    </source>
</evidence>
<dbReference type="STRING" id="565045.NOR51B_1157"/>
<keyword evidence="6" id="KW-0408">Iron</keyword>
<dbReference type="GO" id="GO:0009279">
    <property type="term" value="C:cell outer membrane"/>
    <property type="evidence" value="ECO:0007669"/>
    <property type="project" value="UniProtKB-SubCell"/>
</dbReference>
<dbReference type="PROSITE" id="PS52016">
    <property type="entry name" value="TONB_DEPENDENT_REC_3"/>
    <property type="match status" value="1"/>
</dbReference>
<evidence type="ECO:0000256" key="12">
    <source>
        <dbReference type="RuleBase" id="RU003357"/>
    </source>
</evidence>
<dbReference type="InterPro" id="IPR012910">
    <property type="entry name" value="Plug_dom"/>
</dbReference>
<dbReference type="InterPro" id="IPR039426">
    <property type="entry name" value="TonB-dep_rcpt-like"/>
</dbReference>
<keyword evidence="15" id="KW-0675">Receptor</keyword>
<dbReference type="InterPro" id="IPR000531">
    <property type="entry name" value="Beta-barrel_TonB"/>
</dbReference>
<dbReference type="PANTHER" id="PTHR32552:SF81">
    <property type="entry name" value="TONB-DEPENDENT OUTER MEMBRANE RECEPTOR"/>
    <property type="match status" value="1"/>
</dbReference>
<dbReference type="HOGENOM" id="CLU_008287_15_1_6"/>
<dbReference type="PANTHER" id="PTHR32552">
    <property type="entry name" value="FERRICHROME IRON RECEPTOR-RELATED"/>
    <property type="match status" value="1"/>
</dbReference>
<evidence type="ECO:0000256" key="8">
    <source>
        <dbReference type="ARBA" id="ARBA00023077"/>
    </source>
</evidence>
<keyword evidence="10 11" id="KW-0998">Cell outer membrane</keyword>
<evidence type="ECO:0000256" key="7">
    <source>
        <dbReference type="ARBA" id="ARBA00023065"/>
    </source>
</evidence>
<dbReference type="Pfam" id="PF00593">
    <property type="entry name" value="TonB_dep_Rec_b-barrel"/>
    <property type="match status" value="1"/>
</dbReference>
<dbReference type="Proteomes" id="UP000004699">
    <property type="component" value="Unassembled WGS sequence"/>
</dbReference>
<evidence type="ECO:0000259" key="14">
    <source>
        <dbReference type="Pfam" id="PF07715"/>
    </source>
</evidence>
<name>B8KVD7_9GAMM</name>
<dbReference type="GO" id="GO:0006826">
    <property type="term" value="P:iron ion transport"/>
    <property type="evidence" value="ECO:0007669"/>
    <property type="project" value="UniProtKB-KW"/>
</dbReference>
<evidence type="ECO:0000256" key="3">
    <source>
        <dbReference type="ARBA" id="ARBA00022452"/>
    </source>
</evidence>
<evidence type="ECO:0000256" key="10">
    <source>
        <dbReference type="ARBA" id="ARBA00023237"/>
    </source>
</evidence>
<dbReference type="Gene3D" id="2.40.170.20">
    <property type="entry name" value="TonB-dependent receptor, beta-barrel domain"/>
    <property type="match status" value="1"/>
</dbReference>
<keyword evidence="4" id="KW-0410">Iron transport</keyword>
<evidence type="ECO:0000256" key="9">
    <source>
        <dbReference type="ARBA" id="ARBA00023136"/>
    </source>
</evidence>
<dbReference type="RefSeq" id="WP_009019958.1">
    <property type="nucleotide sequence ID" value="NZ_DS999411.1"/>
</dbReference>
<dbReference type="SUPFAM" id="SSF56935">
    <property type="entry name" value="Porins"/>
    <property type="match status" value="1"/>
</dbReference>
<protein>
    <submittedName>
        <fullName evidence="15">TonB-dependent receptor, plug</fullName>
    </submittedName>
</protein>
<sequence>MAKTPSFERKPLSRFLSSHRLQAGLLAIPMSVVSTLSQAQLEEVVVTATRRSESVQDIPINIAAIGGTQIAQQGFDDLSELIAYVPGINVIDQGGRDGNRIVARGLNAEPVSNPFGQENGGGTVATYIGEVPFYVDLRLNDLERVEILLGPQGTLYGAGTMGGAIRYIPNKPDFEDTTISFRADGYSYSEGDGISSDIGVTFNLPLSDTFAIRGSIDRFDDKGFIDAPFIVSEPGVSNPDPDFSDPAERDANFDPIDDVNTEEILSGRVALRWQPNDYLDSTLTYYFQKTEHGGRNSTGFLSPIPAGKYESSTRVQEFNDRDSDLVALEIIADLGFAELTSSTGLGSVEEAGQRDQTDLLITLEYSYENFPTFTGFTAEDEETETLTQEFRLVSTSEGPLSWIVGAFYNRNEYEALSSEFTPGYGAFVNSPELDFGYRDDLNDLEYFSADRTRLEEMAFYGEVGYDITENWNVTIGARYYDYEFETGSSTDFPYFTTPETFQPYPLSEIGQNIDLEPNQEFDGDLFKVNTSYQLTDDANIYFTFSQGYRVGASNQGQPCDDVFVPGNQSLCLYAPGQQFGPNPGDIVEINERDYFPDTVDSFELGAKTVWLDGKLTLNGSIYFIDWQDPQVSSASINANTPITVNAGAAESKGLDVAGSWQVTDALSVRGSYSYNNAELTEDVASLVRSIQPPGFGTGFEDGQSGDRLPGTPENQFSVFASYVMMLGDGNELIFDAGYSWQDEVLSRTAGRGNSYTLDAFGRAMFNATYQTETWRLTAYVNNAFDDYSEASVVGTPDFNQTVAGANVRTFNANVLPPRTLGVRATIDF</sequence>
<feature type="domain" description="TonB-dependent receptor-like beta-barrel" evidence="13">
    <location>
        <begin position="273"/>
        <end position="782"/>
    </location>
</feature>
<dbReference type="Pfam" id="PF07715">
    <property type="entry name" value="Plug"/>
    <property type="match status" value="1"/>
</dbReference>
<proteinExistence type="inferred from homology"/>
<comment type="similarity">
    <text evidence="11 12">Belongs to the TonB-dependent receptor family.</text>
</comment>
<keyword evidence="5 11" id="KW-0812">Transmembrane</keyword>
<dbReference type="OrthoDB" id="127311at2"/>
<dbReference type="InterPro" id="IPR036942">
    <property type="entry name" value="Beta-barrel_TonB_sf"/>
</dbReference>
<evidence type="ECO:0000256" key="5">
    <source>
        <dbReference type="ARBA" id="ARBA00022692"/>
    </source>
</evidence>
<keyword evidence="8 12" id="KW-0798">TonB box</keyword>
<keyword evidence="7" id="KW-0406">Ion transport</keyword>
<evidence type="ECO:0000256" key="6">
    <source>
        <dbReference type="ARBA" id="ARBA00023004"/>
    </source>
</evidence>
<reference evidence="16" key="1">
    <citation type="journal article" date="2013" name="BMC Microbiol.">
        <title>Taxonomy and evolution of bacteriochlorophyll a-containing members of the OM60/NOR5 clade of marine gammaproteobacteria: description of Luminiphilus syltensis gen. nov., sp. nov., reclassification of Haliea rubra as Pseudohaliea rubra gen. nov., comb. nov., and emendation of Chromatocurvus halotolerans.</title>
        <authorList>
            <person name="Spring S."/>
            <person name="Riedel T."/>
            <person name="Sproer C."/>
            <person name="Yan S."/>
            <person name="Harder J."/>
            <person name="Fuchs B.M."/>
        </authorList>
    </citation>
    <scope>NUCLEOTIDE SEQUENCE [LARGE SCALE GENOMIC DNA]</scope>
    <source>
        <strain evidence="16">NOR51-B</strain>
    </source>
</reference>
<feature type="domain" description="TonB-dependent receptor plug" evidence="14">
    <location>
        <begin position="55"/>
        <end position="164"/>
    </location>
</feature>
<evidence type="ECO:0000313" key="16">
    <source>
        <dbReference type="Proteomes" id="UP000004699"/>
    </source>
</evidence>
<comment type="subcellular location">
    <subcellularLocation>
        <location evidence="1 11">Cell outer membrane</location>
        <topology evidence="1 11">Multi-pass membrane protein</topology>
    </subcellularLocation>
</comment>
<evidence type="ECO:0000259" key="13">
    <source>
        <dbReference type="Pfam" id="PF00593"/>
    </source>
</evidence>
<accession>B8KVD7</accession>
<gene>
    <name evidence="15" type="ORF">NOR51B_1157</name>
</gene>
<evidence type="ECO:0000256" key="11">
    <source>
        <dbReference type="PROSITE-ProRule" id="PRU01360"/>
    </source>
</evidence>
<keyword evidence="2 11" id="KW-0813">Transport</keyword>
<organism evidence="15 16">
    <name type="scientific">Luminiphilus syltensis NOR5-1B</name>
    <dbReference type="NCBI Taxonomy" id="565045"/>
    <lineage>
        <taxon>Bacteria</taxon>
        <taxon>Pseudomonadati</taxon>
        <taxon>Pseudomonadota</taxon>
        <taxon>Gammaproteobacteria</taxon>
        <taxon>Cellvibrionales</taxon>
        <taxon>Halieaceae</taxon>
        <taxon>Luminiphilus</taxon>
    </lineage>
</organism>
<dbReference type="eggNOG" id="COG4771">
    <property type="taxonomic scope" value="Bacteria"/>
</dbReference>
<dbReference type="EMBL" id="DS999411">
    <property type="protein sequence ID" value="EED35212.1"/>
    <property type="molecule type" value="Genomic_DNA"/>
</dbReference>
<evidence type="ECO:0000256" key="1">
    <source>
        <dbReference type="ARBA" id="ARBA00004571"/>
    </source>
</evidence>
<evidence type="ECO:0000256" key="4">
    <source>
        <dbReference type="ARBA" id="ARBA00022496"/>
    </source>
</evidence>
<keyword evidence="9 11" id="KW-0472">Membrane</keyword>
<keyword evidence="3 11" id="KW-1134">Transmembrane beta strand</keyword>
<evidence type="ECO:0000256" key="2">
    <source>
        <dbReference type="ARBA" id="ARBA00022448"/>
    </source>
</evidence>